<gene>
    <name evidence="4" type="ORF">GCM10011575_48040</name>
</gene>
<dbReference type="SFLD" id="SFLDS00003">
    <property type="entry name" value="Haloacid_Dehalogenase"/>
    <property type="match status" value="1"/>
</dbReference>
<comment type="cofactor">
    <cofactor evidence="1">
        <name>Mg(2+)</name>
        <dbReference type="ChEBI" id="CHEBI:18420"/>
    </cofactor>
</comment>
<dbReference type="NCBIfam" id="TIGR01549">
    <property type="entry name" value="HAD-SF-IA-v1"/>
    <property type="match status" value="1"/>
</dbReference>
<dbReference type="EMBL" id="BMMZ01000024">
    <property type="protein sequence ID" value="GGL84194.1"/>
    <property type="molecule type" value="Genomic_DNA"/>
</dbReference>
<keyword evidence="3" id="KW-0460">Magnesium</keyword>
<evidence type="ECO:0000256" key="2">
    <source>
        <dbReference type="ARBA" id="ARBA00022801"/>
    </source>
</evidence>
<comment type="caution">
    <text evidence="4">The sequence shown here is derived from an EMBL/GenBank/DDBJ whole genome shotgun (WGS) entry which is preliminary data.</text>
</comment>
<dbReference type="AlphaFoldDB" id="A0A917SL11"/>
<dbReference type="InterPro" id="IPR036412">
    <property type="entry name" value="HAD-like_sf"/>
</dbReference>
<evidence type="ECO:0000313" key="5">
    <source>
        <dbReference type="Proteomes" id="UP000613840"/>
    </source>
</evidence>
<dbReference type="RefSeq" id="WP_188898664.1">
    <property type="nucleotide sequence ID" value="NZ_BMMZ01000024.1"/>
</dbReference>
<name>A0A917SL11_9ACTN</name>
<dbReference type="SFLD" id="SFLDG01129">
    <property type="entry name" value="C1.5:_HAD__Beta-PGM__Phosphata"/>
    <property type="match status" value="1"/>
</dbReference>
<evidence type="ECO:0000313" key="4">
    <source>
        <dbReference type="EMBL" id="GGL84194.1"/>
    </source>
</evidence>
<dbReference type="SUPFAM" id="SSF56784">
    <property type="entry name" value="HAD-like"/>
    <property type="match status" value="1"/>
</dbReference>
<reference evidence="4" key="2">
    <citation type="submission" date="2020-09" db="EMBL/GenBank/DDBJ databases">
        <authorList>
            <person name="Sun Q."/>
            <person name="Zhou Y."/>
        </authorList>
    </citation>
    <scope>NUCLEOTIDE SEQUENCE</scope>
    <source>
        <strain evidence="4">CGMCC 4.7306</strain>
    </source>
</reference>
<dbReference type="PANTHER" id="PTHR46470">
    <property type="entry name" value="N-ACYLNEURAMINATE-9-PHOSPHATASE"/>
    <property type="match status" value="1"/>
</dbReference>
<dbReference type="Gene3D" id="1.20.120.1600">
    <property type="match status" value="1"/>
</dbReference>
<reference evidence="4" key="1">
    <citation type="journal article" date="2014" name="Int. J. Syst. Evol. Microbiol.">
        <title>Complete genome sequence of Corynebacterium casei LMG S-19264T (=DSM 44701T), isolated from a smear-ripened cheese.</title>
        <authorList>
            <consortium name="US DOE Joint Genome Institute (JGI-PGF)"/>
            <person name="Walter F."/>
            <person name="Albersmeier A."/>
            <person name="Kalinowski J."/>
            <person name="Ruckert C."/>
        </authorList>
    </citation>
    <scope>NUCLEOTIDE SEQUENCE</scope>
    <source>
        <strain evidence="4">CGMCC 4.7306</strain>
    </source>
</reference>
<dbReference type="InterPro" id="IPR023214">
    <property type="entry name" value="HAD_sf"/>
</dbReference>
<evidence type="ECO:0000256" key="1">
    <source>
        <dbReference type="ARBA" id="ARBA00001946"/>
    </source>
</evidence>
<dbReference type="Pfam" id="PF00702">
    <property type="entry name" value="Hydrolase"/>
    <property type="match status" value="1"/>
</dbReference>
<protein>
    <submittedName>
        <fullName evidence="4">Hydrolase</fullName>
    </submittedName>
</protein>
<dbReference type="GO" id="GO:0016787">
    <property type="term" value="F:hydrolase activity"/>
    <property type="evidence" value="ECO:0007669"/>
    <property type="project" value="UniProtKB-KW"/>
</dbReference>
<dbReference type="GO" id="GO:0044281">
    <property type="term" value="P:small molecule metabolic process"/>
    <property type="evidence" value="ECO:0007669"/>
    <property type="project" value="UniProtKB-ARBA"/>
</dbReference>
<keyword evidence="2 4" id="KW-0378">Hydrolase</keyword>
<dbReference type="InterPro" id="IPR051400">
    <property type="entry name" value="HAD-like_hydrolase"/>
</dbReference>
<dbReference type="InterPro" id="IPR006439">
    <property type="entry name" value="HAD-SF_hydro_IA"/>
</dbReference>
<organism evidence="4 5">
    <name type="scientific">Microlunatus endophyticus</name>
    <dbReference type="NCBI Taxonomy" id="1716077"/>
    <lineage>
        <taxon>Bacteria</taxon>
        <taxon>Bacillati</taxon>
        <taxon>Actinomycetota</taxon>
        <taxon>Actinomycetes</taxon>
        <taxon>Propionibacteriales</taxon>
        <taxon>Propionibacteriaceae</taxon>
        <taxon>Microlunatus</taxon>
    </lineage>
</organism>
<proteinExistence type="predicted"/>
<evidence type="ECO:0000256" key="3">
    <source>
        <dbReference type="ARBA" id="ARBA00022842"/>
    </source>
</evidence>
<keyword evidence="5" id="KW-1185">Reference proteome</keyword>
<dbReference type="Gene3D" id="3.40.50.1000">
    <property type="entry name" value="HAD superfamily/HAD-like"/>
    <property type="match status" value="1"/>
</dbReference>
<dbReference type="NCBIfam" id="TIGR01509">
    <property type="entry name" value="HAD-SF-IA-v3"/>
    <property type="match status" value="1"/>
</dbReference>
<sequence>MPAAWVFFDVDQTLCDFAAMMHRALSASLSEIGSRWPELSGRYRPDDLEAIRDRLADAYGDRPVPLVAVRRQMFAEVLAPVGASAAQIDEITEHYLAIRFAEPVIFDDVRPCLELLQGSYQLGVITNGNSKLDSLGLDHFFAVEFAAEAIGFAKPDPRIFTHAARSVGADPAELIMIGDSYEKDVVAARRAGWRALWLRRDTGPTAAGEIGDLRALPALLPG</sequence>
<dbReference type="Proteomes" id="UP000613840">
    <property type="component" value="Unassembled WGS sequence"/>
</dbReference>
<accession>A0A917SL11</accession>